<dbReference type="GeneID" id="36343898"/>
<feature type="compositionally biased region" description="Low complexity" evidence="1">
    <location>
        <begin position="36"/>
        <end position="50"/>
    </location>
</feature>
<dbReference type="AlphaFoldDB" id="W6U8Z1"/>
<keyword evidence="3" id="KW-1185">Reference proteome</keyword>
<evidence type="ECO:0000313" key="3">
    <source>
        <dbReference type="Proteomes" id="UP000019149"/>
    </source>
</evidence>
<dbReference type="CTD" id="36343898"/>
<name>W6U8Z1_ECHGR</name>
<evidence type="ECO:0000256" key="1">
    <source>
        <dbReference type="SAM" id="MobiDB-lite"/>
    </source>
</evidence>
<reference evidence="2 3" key="1">
    <citation type="journal article" date="2013" name="Nat. Genet.">
        <title>The genome of the hydatid tapeworm Echinococcus granulosus.</title>
        <authorList>
            <person name="Zheng H."/>
            <person name="Zhang W."/>
            <person name="Zhang L."/>
            <person name="Zhang Z."/>
            <person name="Li J."/>
            <person name="Lu G."/>
            <person name="Zhu Y."/>
            <person name="Wang Y."/>
            <person name="Huang Y."/>
            <person name="Liu J."/>
            <person name="Kang H."/>
            <person name="Chen J."/>
            <person name="Wang L."/>
            <person name="Chen A."/>
            <person name="Yu S."/>
            <person name="Gao Z."/>
            <person name="Jin L."/>
            <person name="Gu W."/>
            <person name="Wang Z."/>
            <person name="Zhao L."/>
            <person name="Shi B."/>
            <person name="Wen H."/>
            <person name="Lin R."/>
            <person name="Jones M.K."/>
            <person name="Brejova B."/>
            <person name="Vinar T."/>
            <person name="Zhao G."/>
            <person name="McManus D.P."/>
            <person name="Chen Z."/>
            <person name="Zhou Y."/>
            <person name="Wang S."/>
        </authorList>
    </citation>
    <scope>NUCLEOTIDE SEQUENCE [LARGE SCALE GENOMIC DNA]</scope>
</reference>
<comment type="caution">
    <text evidence="2">The sequence shown here is derived from an EMBL/GenBank/DDBJ whole genome shotgun (WGS) entry which is preliminary data.</text>
</comment>
<evidence type="ECO:0000313" key="2">
    <source>
        <dbReference type="EMBL" id="EUB56946.1"/>
    </source>
</evidence>
<sequence>MKWNSVALRGDGALIQVQKCWLAGSGHGGGGGGGLSSASPLLNPLRQPPQLKRDERKHPWINYATQPLAIPTEFEKMQW</sequence>
<gene>
    <name evidence="2" type="ORF">EGR_08183</name>
</gene>
<proteinExistence type="predicted"/>
<feature type="region of interest" description="Disordered" evidence="1">
    <location>
        <begin position="27"/>
        <end position="54"/>
    </location>
</feature>
<dbReference type="RefSeq" id="XP_024348142.1">
    <property type="nucleotide sequence ID" value="XM_024497432.1"/>
</dbReference>
<dbReference type="EMBL" id="APAU02000098">
    <property type="protein sequence ID" value="EUB56946.1"/>
    <property type="molecule type" value="Genomic_DNA"/>
</dbReference>
<organism evidence="2 3">
    <name type="scientific">Echinococcus granulosus</name>
    <name type="common">Hydatid tapeworm</name>
    <dbReference type="NCBI Taxonomy" id="6210"/>
    <lineage>
        <taxon>Eukaryota</taxon>
        <taxon>Metazoa</taxon>
        <taxon>Spiralia</taxon>
        <taxon>Lophotrochozoa</taxon>
        <taxon>Platyhelminthes</taxon>
        <taxon>Cestoda</taxon>
        <taxon>Eucestoda</taxon>
        <taxon>Cyclophyllidea</taxon>
        <taxon>Taeniidae</taxon>
        <taxon>Echinococcus</taxon>
        <taxon>Echinococcus granulosus group</taxon>
    </lineage>
</organism>
<dbReference type="Proteomes" id="UP000019149">
    <property type="component" value="Unassembled WGS sequence"/>
</dbReference>
<dbReference type="KEGG" id="egl:EGR_08183"/>
<protein>
    <submittedName>
        <fullName evidence="2">Uncharacterized protein</fullName>
    </submittedName>
</protein>
<accession>W6U8Z1</accession>